<protein>
    <submittedName>
        <fullName evidence="3">Putative DNA endonuclease SmrA</fullName>
    </submittedName>
</protein>
<dbReference type="SUPFAM" id="SSF160443">
    <property type="entry name" value="SMR domain-like"/>
    <property type="match status" value="1"/>
</dbReference>
<dbReference type="OrthoDB" id="7165597at2"/>
<dbReference type="AlphaFoldDB" id="A0A2P2E7G6"/>
<dbReference type="Pfam" id="PF01713">
    <property type="entry name" value="Smr"/>
    <property type="match status" value="1"/>
</dbReference>
<dbReference type="EMBL" id="BFBR01000001">
    <property type="protein sequence ID" value="GBF56994.1"/>
    <property type="molecule type" value="Genomic_DNA"/>
</dbReference>
<name>A0A2P2E7G6_9PROT</name>
<feature type="region of interest" description="Disordered" evidence="1">
    <location>
        <begin position="23"/>
        <end position="92"/>
    </location>
</feature>
<evidence type="ECO:0000313" key="4">
    <source>
        <dbReference type="Proteomes" id="UP000245086"/>
    </source>
</evidence>
<gene>
    <name evidence="3" type="primary">smrA</name>
    <name evidence="3" type="ORF">PbB2_00651</name>
</gene>
<keyword evidence="4" id="KW-1185">Reference proteome</keyword>
<dbReference type="RefSeq" id="WP_108983824.1">
    <property type="nucleotide sequence ID" value="NZ_BFBR01000001.1"/>
</dbReference>
<sequence>MSRRRDLMPEEARLWHKVARTVRPYQGKSASEPASQPEPSVPVAKPAPELPHLAVKRQKAARQMLQGDAKKVAPAARHSSAPVPDASGHKRVRRGKLEIDGNIDLHGYRQAEAQTVLAGFLARIRAQGGRCVLVVTGKGRPIDPGEDYITPQPGVIRRRLPEWLSASTIREHVAGFATAHPRHGGTGAYYVLLKARQPGP</sequence>
<accession>A0A2P2E7G6</accession>
<reference evidence="3 4" key="1">
    <citation type="journal article" date="2018" name="Genome Announc.">
        <title>Draft Genome Sequence of "Candidatus Phycosocius bacilliformis," an Alphaproteobacterial Ectosymbiont of the Hydrocarbon-Producing Green Alga Botryococcus braunii.</title>
        <authorList>
            <person name="Tanabe Y."/>
            <person name="Yamaguchi H."/>
            <person name="Watanabe M.M."/>
        </authorList>
    </citation>
    <scope>NUCLEOTIDE SEQUENCE [LARGE SCALE GENOMIC DNA]</scope>
    <source>
        <strain evidence="3 4">BOTRYCO-2</strain>
    </source>
</reference>
<dbReference type="Gene3D" id="3.30.1370.110">
    <property type="match status" value="1"/>
</dbReference>
<dbReference type="Proteomes" id="UP000245086">
    <property type="component" value="Unassembled WGS sequence"/>
</dbReference>
<dbReference type="SMART" id="SM00463">
    <property type="entry name" value="SMR"/>
    <property type="match status" value="1"/>
</dbReference>
<dbReference type="PANTHER" id="PTHR35562">
    <property type="entry name" value="DNA ENDONUCLEASE SMRA-RELATED"/>
    <property type="match status" value="1"/>
</dbReference>
<dbReference type="PROSITE" id="PS50828">
    <property type="entry name" value="SMR"/>
    <property type="match status" value="1"/>
</dbReference>
<dbReference type="InterPro" id="IPR036063">
    <property type="entry name" value="Smr_dom_sf"/>
</dbReference>
<dbReference type="GO" id="GO:0004519">
    <property type="term" value="F:endonuclease activity"/>
    <property type="evidence" value="ECO:0007669"/>
    <property type="project" value="UniProtKB-KW"/>
</dbReference>
<evidence type="ECO:0000256" key="1">
    <source>
        <dbReference type="SAM" id="MobiDB-lite"/>
    </source>
</evidence>
<feature type="compositionally biased region" description="Low complexity" evidence="1">
    <location>
        <begin position="29"/>
        <end position="44"/>
    </location>
</feature>
<proteinExistence type="predicted"/>
<organism evidence="3 4">
    <name type="scientific">Candidatus Phycosocius bacilliformis</name>
    <dbReference type="NCBI Taxonomy" id="1445552"/>
    <lineage>
        <taxon>Bacteria</taxon>
        <taxon>Pseudomonadati</taxon>
        <taxon>Pseudomonadota</taxon>
        <taxon>Alphaproteobacteria</taxon>
        <taxon>Caulobacterales</taxon>
        <taxon>Caulobacterales incertae sedis</taxon>
        <taxon>Candidatus Phycosocius</taxon>
    </lineage>
</organism>
<keyword evidence="3" id="KW-0540">Nuclease</keyword>
<dbReference type="InterPro" id="IPR002625">
    <property type="entry name" value="Smr_dom"/>
</dbReference>
<keyword evidence="3" id="KW-0255">Endonuclease</keyword>
<comment type="caution">
    <text evidence="3">The sequence shown here is derived from an EMBL/GenBank/DDBJ whole genome shotgun (WGS) entry which is preliminary data.</text>
</comment>
<keyword evidence="3" id="KW-0378">Hydrolase</keyword>
<evidence type="ECO:0000313" key="3">
    <source>
        <dbReference type="EMBL" id="GBF56994.1"/>
    </source>
</evidence>
<evidence type="ECO:0000259" key="2">
    <source>
        <dbReference type="PROSITE" id="PS50828"/>
    </source>
</evidence>
<feature type="domain" description="Smr" evidence="2">
    <location>
        <begin position="103"/>
        <end position="194"/>
    </location>
</feature>
<dbReference type="PANTHER" id="PTHR35562:SF2">
    <property type="entry name" value="DNA ENDONUCLEASE SMRA-RELATED"/>
    <property type="match status" value="1"/>
</dbReference>